<keyword evidence="10 20" id="KW-1133">Transmembrane helix</keyword>
<dbReference type="Pfam" id="PF00450">
    <property type="entry name" value="Peptidase_S10"/>
    <property type="match status" value="1"/>
</dbReference>
<dbReference type="HOGENOM" id="CLU_008523_11_0_1"/>
<evidence type="ECO:0000313" key="22">
    <source>
        <dbReference type="EMBL" id="KIV87652.1"/>
    </source>
</evidence>
<dbReference type="SUPFAM" id="SSF53474">
    <property type="entry name" value="alpha/beta-Hydrolases"/>
    <property type="match status" value="1"/>
</dbReference>
<dbReference type="PANTHER" id="PTHR11802">
    <property type="entry name" value="SERINE PROTEASE FAMILY S10 SERINE CARBOXYPEPTIDASE"/>
    <property type="match status" value="1"/>
</dbReference>
<keyword evidence="7" id="KW-0053">Apoptosis</keyword>
<evidence type="ECO:0000256" key="8">
    <source>
        <dbReference type="ARBA" id="ARBA00022729"/>
    </source>
</evidence>
<feature type="region of interest" description="Disordered" evidence="19">
    <location>
        <begin position="577"/>
        <end position="630"/>
    </location>
</feature>
<protein>
    <recommendedName>
        <fullName evidence="17">Pheromone-processing carboxypeptidase KEX1</fullName>
        <ecNumber evidence="15">3.4.16.6</ecNumber>
    </recommendedName>
    <alternativeName>
        <fullName evidence="18">Carboxypeptidase D</fullName>
    </alternativeName>
    <alternativeName>
        <fullName evidence="16">Pheromone-processing carboxypeptidase kex1</fullName>
    </alternativeName>
</protein>
<dbReference type="FunFam" id="3.40.50.1820:FF:000121">
    <property type="entry name" value="Carboxypeptidase D"/>
    <property type="match status" value="1"/>
</dbReference>
<dbReference type="AlphaFoldDB" id="A0A0D1YYH4"/>
<evidence type="ECO:0000256" key="20">
    <source>
        <dbReference type="SAM" id="Phobius"/>
    </source>
</evidence>
<evidence type="ECO:0000256" key="17">
    <source>
        <dbReference type="ARBA" id="ARBA00040628"/>
    </source>
</evidence>
<evidence type="ECO:0000256" key="12">
    <source>
        <dbReference type="ARBA" id="ARBA00023136"/>
    </source>
</evidence>
<keyword evidence="9" id="KW-0378">Hydrolase</keyword>
<dbReference type="EC" id="3.4.16.6" evidence="15"/>
<dbReference type="InterPro" id="IPR001563">
    <property type="entry name" value="Peptidase_S10"/>
</dbReference>
<evidence type="ECO:0000256" key="6">
    <source>
        <dbReference type="ARBA" id="ARBA00022692"/>
    </source>
</evidence>
<feature type="transmembrane region" description="Helical" evidence="20">
    <location>
        <begin position="528"/>
        <end position="545"/>
    </location>
</feature>
<organism evidence="22 23">
    <name type="scientific">Exophiala sideris</name>
    <dbReference type="NCBI Taxonomy" id="1016849"/>
    <lineage>
        <taxon>Eukaryota</taxon>
        <taxon>Fungi</taxon>
        <taxon>Dikarya</taxon>
        <taxon>Ascomycota</taxon>
        <taxon>Pezizomycotina</taxon>
        <taxon>Eurotiomycetes</taxon>
        <taxon>Chaetothyriomycetidae</taxon>
        <taxon>Chaetothyriales</taxon>
        <taxon>Herpotrichiellaceae</taxon>
        <taxon>Exophiala</taxon>
    </lineage>
</organism>
<accession>A0A0D1YYH4</accession>
<evidence type="ECO:0000256" key="11">
    <source>
        <dbReference type="ARBA" id="ARBA00023034"/>
    </source>
</evidence>
<evidence type="ECO:0000256" key="16">
    <source>
        <dbReference type="ARBA" id="ARBA00040403"/>
    </source>
</evidence>
<name>A0A0D1YYH4_9EURO</name>
<evidence type="ECO:0000313" key="23">
    <source>
        <dbReference type="Proteomes" id="UP000053599"/>
    </source>
</evidence>
<feature type="chain" id="PRO_5002237411" description="Pheromone-processing carboxypeptidase KEX1" evidence="21">
    <location>
        <begin position="37"/>
        <end position="630"/>
    </location>
</feature>
<dbReference type="PANTHER" id="PTHR11802:SF190">
    <property type="entry name" value="PHEROMONE-PROCESSING CARBOXYPEPTIDASE KEX1"/>
    <property type="match status" value="1"/>
</dbReference>
<comment type="similarity">
    <text evidence="3">Belongs to the peptidase S10 family.</text>
</comment>
<keyword evidence="12 20" id="KW-0472">Membrane</keyword>
<feature type="compositionally biased region" description="Basic and acidic residues" evidence="19">
    <location>
        <begin position="482"/>
        <end position="492"/>
    </location>
</feature>
<feature type="compositionally biased region" description="Basic and acidic residues" evidence="19">
    <location>
        <begin position="619"/>
        <end position="630"/>
    </location>
</feature>
<keyword evidence="6 20" id="KW-0812">Transmembrane</keyword>
<evidence type="ECO:0000256" key="3">
    <source>
        <dbReference type="ARBA" id="ARBA00009431"/>
    </source>
</evidence>
<evidence type="ECO:0000256" key="21">
    <source>
        <dbReference type="SAM" id="SignalP"/>
    </source>
</evidence>
<feature type="signal peptide" evidence="21">
    <location>
        <begin position="1"/>
        <end position="36"/>
    </location>
</feature>
<reference evidence="22 23" key="1">
    <citation type="submission" date="2015-01" db="EMBL/GenBank/DDBJ databases">
        <title>The Genome Sequence of Exophiala sideris CBS121828.</title>
        <authorList>
            <consortium name="The Broad Institute Genomics Platform"/>
            <person name="Cuomo C."/>
            <person name="de Hoog S."/>
            <person name="Gorbushina A."/>
            <person name="Stielow B."/>
            <person name="Teixiera M."/>
            <person name="Abouelleil A."/>
            <person name="Chapman S.B."/>
            <person name="Priest M."/>
            <person name="Young S.K."/>
            <person name="Wortman J."/>
            <person name="Nusbaum C."/>
            <person name="Birren B."/>
        </authorList>
    </citation>
    <scope>NUCLEOTIDE SEQUENCE [LARGE SCALE GENOMIC DNA]</scope>
    <source>
        <strain evidence="22 23">CBS 121828</strain>
    </source>
</reference>
<gene>
    <name evidence="22" type="ORF">PV11_03184</name>
</gene>
<evidence type="ECO:0000256" key="19">
    <source>
        <dbReference type="SAM" id="MobiDB-lite"/>
    </source>
</evidence>
<dbReference type="OrthoDB" id="443318at2759"/>
<dbReference type="Proteomes" id="UP000053599">
    <property type="component" value="Unassembled WGS sequence"/>
</dbReference>
<feature type="region of interest" description="Disordered" evidence="19">
    <location>
        <begin position="481"/>
        <end position="504"/>
    </location>
</feature>
<keyword evidence="4" id="KW-0121">Carboxypeptidase</keyword>
<feature type="compositionally biased region" description="Polar residues" evidence="19">
    <location>
        <begin position="493"/>
        <end position="504"/>
    </location>
</feature>
<evidence type="ECO:0000256" key="9">
    <source>
        <dbReference type="ARBA" id="ARBA00022801"/>
    </source>
</evidence>
<evidence type="ECO:0000256" key="1">
    <source>
        <dbReference type="ARBA" id="ARBA00001003"/>
    </source>
</evidence>
<dbReference type="Gene3D" id="3.40.50.1820">
    <property type="entry name" value="alpha/beta hydrolase"/>
    <property type="match status" value="1"/>
</dbReference>
<evidence type="ECO:0000256" key="15">
    <source>
        <dbReference type="ARBA" id="ARBA00038895"/>
    </source>
</evidence>
<evidence type="ECO:0000256" key="5">
    <source>
        <dbReference type="ARBA" id="ARBA00022670"/>
    </source>
</evidence>
<dbReference type="EMBL" id="KN846951">
    <property type="protein sequence ID" value="KIV87652.1"/>
    <property type="molecule type" value="Genomic_DNA"/>
</dbReference>
<dbReference type="STRING" id="1016849.A0A0D1YYH4"/>
<proteinExistence type="inferred from homology"/>
<sequence length="630" mass="69902">MASTSANRANAASRWPTRLLYCVLGFLLLTACPAQADKTAADYFVHSLPGQPDGPLLKMHAGHIEVTPEHNGHLFFWLYENRHIADRSRTVIWLNGGPGCSSMDGAMMELGPYRVREGGKLAYNDGSWDEFANLLFVDNPVGTGFSYVNTDSYLHELQEMADQFLIFMEKWFALFPQFETDDIYFAGESYAGQHIPYITRAILDRNKKARANGKQTWDVKGLLIGNGWIAPQEQYLSYLPFAYQEGLIQGGTDEAKRVESAQTKCIGELSKPGGDEKVDVNTCETVLSMILDVSRKDNKCYNMYDIRLQDNWPSCGMAWPPDLDTVTPYLRQQDVISALHINPDKRTGWAECSGAVSSSFRASQSKPSVDFLPGILEAGVPILLFSGAKDMICNHLGTEDMISNMKWGGGTGFELSPGVWAPKRDWTFEDEPAGIYQEARNLTYVLFYNASHMVPFDWPRRSRDMLDRFIGVDIASIGGKPADSRIDGEKAGTETSVGGHPNSTTAIADEKQKVKDAELQAYYRSGEAALVVVLIAAGLFGWWVWRGRRRGRGQGYMSVPLGNGALALGKRRDVEAGDFDESELDNLGSNRRRPNMETEPYDLASDSEDDITVVHGQGGRKEKEKEKAGG</sequence>
<evidence type="ECO:0000256" key="7">
    <source>
        <dbReference type="ARBA" id="ARBA00022703"/>
    </source>
</evidence>
<keyword evidence="13" id="KW-0325">Glycoprotein</keyword>
<evidence type="ECO:0000256" key="18">
    <source>
        <dbReference type="ARBA" id="ARBA00042717"/>
    </source>
</evidence>
<evidence type="ECO:0000256" key="14">
    <source>
        <dbReference type="ARBA" id="ARBA00037042"/>
    </source>
</evidence>
<dbReference type="GO" id="GO:0006915">
    <property type="term" value="P:apoptotic process"/>
    <property type="evidence" value="ECO:0007669"/>
    <property type="project" value="UniProtKB-KW"/>
</dbReference>
<keyword evidence="8 21" id="KW-0732">Signal</keyword>
<keyword evidence="11" id="KW-0333">Golgi apparatus</keyword>
<dbReference type="PRINTS" id="PR00724">
    <property type="entry name" value="CRBOXYPTASEC"/>
</dbReference>
<keyword evidence="5" id="KW-0645">Protease</keyword>
<comment type="function">
    <text evidence="14">Protease with a carboxypeptidase B-like function involved in the C-terminal processing of the lysine and arginine residues from protein precursors. Promotes cell fusion and is involved in the programmed cell death.</text>
</comment>
<evidence type="ECO:0000256" key="10">
    <source>
        <dbReference type="ARBA" id="ARBA00022989"/>
    </source>
</evidence>
<dbReference type="GO" id="GO:0005802">
    <property type="term" value="C:trans-Golgi network"/>
    <property type="evidence" value="ECO:0007669"/>
    <property type="project" value="TreeGrafter"/>
</dbReference>
<evidence type="ECO:0000256" key="13">
    <source>
        <dbReference type="ARBA" id="ARBA00023180"/>
    </source>
</evidence>
<comment type="catalytic activity">
    <reaction evidence="1">
        <text>Preferential release of a C-terminal arginine or lysine residue.</text>
        <dbReference type="EC" id="3.4.16.6"/>
    </reaction>
</comment>
<dbReference type="InterPro" id="IPR029058">
    <property type="entry name" value="AB_hydrolase_fold"/>
</dbReference>
<comment type="subcellular location">
    <subcellularLocation>
        <location evidence="2">Golgi apparatus</location>
        <location evidence="2">trans-Golgi network membrane</location>
        <topology evidence="2">Single-pass type I membrane protein</topology>
    </subcellularLocation>
</comment>
<dbReference type="GO" id="GO:0004185">
    <property type="term" value="F:serine-type carboxypeptidase activity"/>
    <property type="evidence" value="ECO:0007669"/>
    <property type="project" value="UniProtKB-EC"/>
</dbReference>
<evidence type="ECO:0000256" key="4">
    <source>
        <dbReference type="ARBA" id="ARBA00022645"/>
    </source>
</evidence>
<dbReference type="GO" id="GO:0006508">
    <property type="term" value="P:proteolysis"/>
    <property type="evidence" value="ECO:0007669"/>
    <property type="project" value="UniProtKB-KW"/>
</dbReference>
<evidence type="ECO:0000256" key="2">
    <source>
        <dbReference type="ARBA" id="ARBA00004393"/>
    </source>
</evidence>